<keyword evidence="2" id="KW-1185">Reference proteome</keyword>
<evidence type="ECO:0000313" key="1">
    <source>
        <dbReference type="EMBL" id="WEW59733.1"/>
    </source>
</evidence>
<dbReference type="EMBL" id="CP120629">
    <property type="protein sequence ID" value="WEW59733.1"/>
    <property type="molecule type" value="Genomic_DNA"/>
</dbReference>
<proteinExistence type="predicted"/>
<protein>
    <submittedName>
        <fullName evidence="1">Uncharacterized protein</fullName>
    </submittedName>
</protein>
<evidence type="ECO:0000313" key="2">
    <source>
        <dbReference type="Proteomes" id="UP001219355"/>
    </source>
</evidence>
<accession>A0AAF0DJV3</accession>
<dbReference type="Proteomes" id="UP001219355">
    <property type="component" value="Chromosome 3"/>
</dbReference>
<sequence>MMNAVYSSEHRPIFEPVKIQLAGPISHDQLQAPNKPGVVHRHSIPPETNINLFEDLPTTYDPSTWWLDGHSPAHPHFDEARRIQSWVKVIKQPLFQYILEGCKILLERADDTGLLSSIDQHELLWKAGVSMLKYGVVYLATRSECREEFLPAIDSHANLFRKIDSFLSADAHGIRAMNYGVHRLVNSGTLTVDHQQRLVPPTAISSIGPGHITVRAQDFGGDSVWLLDNPRPIWDLHDFAHLTAASLSPDLFGSKYFVHLIKLPPKLTALIRSPKMKTAEPTPRYSDGVVFSELLTVLFTAEVEAVQKGEKTHTYASLTETLANYVAEYLLGQRELQHLTTGTMLRMEEPISAVRLAVLVQNKAYELTASEIEQRVLTRGGPVGDMKDELDGLTASERIRFLAGCRRWMYFEVRNTIKHRAHKLAYQKVAQQMLKQSNASKAGNDRVLLERIMDNIHYQGWEAGRVPNLWQTILDMGRMNE</sequence>
<organism evidence="1 2">
    <name type="scientific">Emydomyces testavorans</name>
    <dbReference type="NCBI Taxonomy" id="2070801"/>
    <lineage>
        <taxon>Eukaryota</taxon>
        <taxon>Fungi</taxon>
        <taxon>Dikarya</taxon>
        <taxon>Ascomycota</taxon>
        <taxon>Pezizomycotina</taxon>
        <taxon>Eurotiomycetes</taxon>
        <taxon>Eurotiomycetidae</taxon>
        <taxon>Onygenales</taxon>
        <taxon>Nannizziopsiaceae</taxon>
        <taxon>Emydomyces</taxon>
    </lineage>
</organism>
<dbReference type="AlphaFoldDB" id="A0AAF0DJV3"/>
<gene>
    <name evidence="1" type="ORF">PRK78_005213</name>
</gene>
<name>A0AAF0DJV3_9EURO</name>
<reference evidence="1" key="1">
    <citation type="submission" date="2023-03" db="EMBL/GenBank/DDBJ databases">
        <title>Emydomyces testavorans Genome Sequence.</title>
        <authorList>
            <person name="Hoyer L."/>
        </authorList>
    </citation>
    <scope>NUCLEOTIDE SEQUENCE</scope>
    <source>
        <strain evidence="1">16-2883</strain>
    </source>
</reference>